<accession>A0A2A2L6M8</accession>
<proteinExistence type="predicted"/>
<name>A0A2A2L6M8_9BILA</name>
<dbReference type="EMBL" id="LIAE01007127">
    <property type="protein sequence ID" value="PAV81788.1"/>
    <property type="molecule type" value="Genomic_DNA"/>
</dbReference>
<dbReference type="PANTHER" id="PTHR46068">
    <property type="entry name" value="PROTEIN CBG27172"/>
    <property type="match status" value="1"/>
</dbReference>
<dbReference type="PANTHER" id="PTHR46068:SF1">
    <property type="entry name" value="TRANSPOSASE IS30-LIKE HTH DOMAIN-CONTAINING PROTEIN"/>
    <property type="match status" value="1"/>
</dbReference>
<evidence type="ECO:0008006" key="3">
    <source>
        <dbReference type="Google" id="ProtNLM"/>
    </source>
</evidence>
<evidence type="ECO:0000313" key="2">
    <source>
        <dbReference type="Proteomes" id="UP000218231"/>
    </source>
</evidence>
<keyword evidence="2" id="KW-1185">Reference proteome</keyword>
<evidence type="ECO:0000313" key="1">
    <source>
        <dbReference type="EMBL" id="PAV81788.1"/>
    </source>
</evidence>
<sequence length="110" mass="12982">MAAPSTKRSTIIEFYKQKYSNEITTRLLKTLRQVVSRHIKLFKEVGSTSDRPRSDSSKTFNVTRAKKLIKMRIKRNFKRSIRKMTQNLDISRIVACSTVRKDLKLKPYKF</sequence>
<comment type="caution">
    <text evidence="1">The sequence shown here is derived from an EMBL/GenBank/DDBJ whole genome shotgun (WGS) entry which is preliminary data.</text>
</comment>
<organism evidence="1 2">
    <name type="scientific">Diploscapter pachys</name>
    <dbReference type="NCBI Taxonomy" id="2018661"/>
    <lineage>
        <taxon>Eukaryota</taxon>
        <taxon>Metazoa</taxon>
        <taxon>Ecdysozoa</taxon>
        <taxon>Nematoda</taxon>
        <taxon>Chromadorea</taxon>
        <taxon>Rhabditida</taxon>
        <taxon>Rhabditina</taxon>
        <taxon>Rhabditomorpha</taxon>
        <taxon>Rhabditoidea</taxon>
        <taxon>Rhabditidae</taxon>
        <taxon>Diploscapter</taxon>
    </lineage>
</organism>
<gene>
    <name evidence="1" type="ORF">WR25_19358</name>
</gene>
<reference evidence="1 2" key="1">
    <citation type="journal article" date="2017" name="Curr. Biol.">
        <title>Genome architecture and evolution of a unichromosomal asexual nematode.</title>
        <authorList>
            <person name="Fradin H."/>
            <person name="Zegar C."/>
            <person name="Gutwein M."/>
            <person name="Lucas J."/>
            <person name="Kovtun M."/>
            <person name="Corcoran D."/>
            <person name="Baugh L.R."/>
            <person name="Kiontke K."/>
            <person name="Gunsalus K."/>
            <person name="Fitch D.H."/>
            <person name="Piano F."/>
        </authorList>
    </citation>
    <scope>NUCLEOTIDE SEQUENCE [LARGE SCALE GENOMIC DNA]</scope>
    <source>
        <strain evidence="1">PF1309</strain>
    </source>
</reference>
<dbReference type="OrthoDB" id="5843405at2759"/>
<protein>
    <recommendedName>
        <fullName evidence="3">Mos1 transposase HTH domain-containing protein</fullName>
    </recommendedName>
</protein>
<dbReference type="Proteomes" id="UP000218231">
    <property type="component" value="Unassembled WGS sequence"/>
</dbReference>
<dbReference type="AlphaFoldDB" id="A0A2A2L6M8"/>